<sequence length="203" mass="21989">ALLVVLENILYISANERYAWLLLIPYLLSWFLLIIGFVFAHIAFRVGEHGKNQSRRDRVGYSDNSRAPSPTQSLSVNANANLYGQMSMASYMLCDTGAGPQIFLSSPYMGYSPYPFYPPGTPMPQSPLVLTQGSSLGFTPCDLRVPSHLSPGSLSPLSPLSPVSSISIPDAESMVAIVPPTEPPTYLEAIRGTGPTPAEPRED</sequence>
<protein>
    <submittedName>
        <fullName evidence="3">Uncharacterized protein</fullName>
    </submittedName>
</protein>
<feature type="region of interest" description="Disordered" evidence="1">
    <location>
        <begin position="54"/>
        <end position="73"/>
    </location>
</feature>
<name>A0AAN4ZJV9_9BILA</name>
<dbReference type="AlphaFoldDB" id="A0AAN4ZJV9"/>
<feature type="compositionally biased region" description="Polar residues" evidence="1">
    <location>
        <begin position="62"/>
        <end position="73"/>
    </location>
</feature>
<dbReference type="EMBL" id="BTRK01000003">
    <property type="protein sequence ID" value="GMR42637.1"/>
    <property type="molecule type" value="Genomic_DNA"/>
</dbReference>
<feature type="non-terminal residue" evidence="3">
    <location>
        <position position="1"/>
    </location>
</feature>
<gene>
    <name evidence="3" type="ORF">PMAYCL1PPCAC_12832</name>
</gene>
<evidence type="ECO:0000256" key="1">
    <source>
        <dbReference type="SAM" id="MobiDB-lite"/>
    </source>
</evidence>
<evidence type="ECO:0000256" key="2">
    <source>
        <dbReference type="SAM" id="Phobius"/>
    </source>
</evidence>
<reference evidence="4" key="1">
    <citation type="submission" date="2022-10" db="EMBL/GenBank/DDBJ databases">
        <title>Genome assembly of Pristionchus species.</title>
        <authorList>
            <person name="Yoshida K."/>
            <person name="Sommer R.J."/>
        </authorList>
    </citation>
    <scope>NUCLEOTIDE SEQUENCE [LARGE SCALE GENOMIC DNA]</scope>
    <source>
        <strain evidence="4">RS5460</strain>
    </source>
</reference>
<evidence type="ECO:0000313" key="4">
    <source>
        <dbReference type="Proteomes" id="UP001328107"/>
    </source>
</evidence>
<feature type="transmembrane region" description="Helical" evidence="2">
    <location>
        <begin position="20"/>
        <end position="46"/>
    </location>
</feature>
<keyword evidence="2" id="KW-0812">Transmembrane</keyword>
<accession>A0AAN4ZJV9</accession>
<evidence type="ECO:0000313" key="3">
    <source>
        <dbReference type="EMBL" id="GMR42637.1"/>
    </source>
</evidence>
<keyword evidence="2" id="KW-1133">Transmembrane helix</keyword>
<keyword evidence="2" id="KW-0472">Membrane</keyword>
<keyword evidence="4" id="KW-1185">Reference proteome</keyword>
<comment type="caution">
    <text evidence="3">The sequence shown here is derived from an EMBL/GenBank/DDBJ whole genome shotgun (WGS) entry which is preliminary data.</text>
</comment>
<feature type="non-terminal residue" evidence="3">
    <location>
        <position position="203"/>
    </location>
</feature>
<proteinExistence type="predicted"/>
<organism evidence="3 4">
    <name type="scientific">Pristionchus mayeri</name>
    <dbReference type="NCBI Taxonomy" id="1317129"/>
    <lineage>
        <taxon>Eukaryota</taxon>
        <taxon>Metazoa</taxon>
        <taxon>Ecdysozoa</taxon>
        <taxon>Nematoda</taxon>
        <taxon>Chromadorea</taxon>
        <taxon>Rhabditida</taxon>
        <taxon>Rhabditina</taxon>
        <taxon>Diplogasteromorpha</taxon>
        <taxon>Diplogasteroidea</taxon>
        <taxon>Neodiplogasteridae</taxon>
        <taxon>Pristionchus</taxon>
    </lineage>
</organism>
<dbReference type="Proteomes" id="UP001328107">
    <property type="component" value="Unassembled WGS sequence"/>
</dbReference>
<feature type="region of interest" description="Disordered" evidence="1">
    <location>
        <begin position="184"/>
        <end position="203"/>
    </location>
</feature>